<organism evidence="2 3">
    <name type="scientific">Stephania cephalantha</name>
    <dbReference type="NCBI Taxonomy" id="152367"/>
    <lineage>
        <taxon>Eukaryota</taxon>
        <taxon>Viridiplantae</taxon>
        <taxon>Streptophyta</taxon>
        <taxon>Embryophyta</taxon>
        <taxon>Tracheophyta</taxon>
        <taxon>Spermatophyta</taxon>
        <taxon>Magnoliopsida</taxon>
        <taxon>Ranunculales</taxon>
        <taxon>Menispermaceae</taxon>
        <taxon>Menispermoideae</taxon>
        <taxon>Cissampelideae</taxon>
        <taxon>Stephania</taxon>
    </lineage>
</organism>
<gene>
    <name evidence="2" type="ORF">Scep_012882</name>
</gene>
<accession>A0AAP0JG85</accession>
<name>A0AAP0JG85_9MAGN</name>
<keyword evidence="3" id="KW-1185">Reference proteome</keyword>
<evidence type="ECO:0000256" key="1">
    <source>
        <dbReference type="SAM" id="MobiDB-lite"/>
    </source>
</evidence>
<dbReference type="AlphaFoldDB" id="A0AAP0JG85"/>
<reference evidence="2 3" key="1">
    <citation type="submission" date="2024-01" db="EMBL/GenBank/DDBJ databases">
        <title>Genome assemblies of Stephania.</title>
        <authorList>
            <person name="Yang L."/>
        </authorList>
    </citation>
    <scope>NUCLEOTIDE SEQUENCE [LARGE SCALE GENOMIC DNA]</scope>
    <source>
        <strain evidence="2">JXDWG</strain>
        <tissue evidence="2">Leaf</tissue>
    </source>
</reference>
<protein>
    <submittedName>
        <fullName evidence="2">Uncharacterized protein</fullName>
    </submittedName>
</protein>
<sequence length="108" mass="12598">MRRVGASRCAAQFVRKALNKYVFDVPRFPLRTNLKETIAFFEEETKRREKKRSDRERKREKEEREREIEEDRGDRDNGSSAEVARTAVVAPKKGADGGSRQREGASRR</sequence>
<dbReference type="Proteomes" id="UP001419268">
    <property type="component" value="Unassembled WGS sequence"/>
</dbReference>
<feature type="compositionally biased region" description="Basic and acidic residues" evidence="1">
    <location>
        <begin position="93"/>
        <end position="108"/>
    </location>
</feature>
<dbReference type="EMBL" id="JBBNAG010000005">
    <property type="protein sequence ID" value="KAK9133354.1"/>
    <property type="molecule type" value="Genomic_DNA"/>
</dbReference>
<feature type="region of interest" description="Disordered" evidence="1">
    <location>
        <begin position="41"/>
        <end position="108"/>
    </location>
</feature>
<comment type="caution">
    <text evidence="2">The sequence shown here is derived from an EMBL/GenBank/DDBJ whole genome shotgun (WGS) entry which is preliminary data.</text>
</comment>
<evidence type="ECO:0000313" key="2">
    <source>
        <dbReference type="EMBL" id="KAK9133354.1"/>
    </source>
</evidence>
<feature type="compositionally biased region" description="Basic and acidic residues" evidence="1">
    <location>
        <begin position="43"/>
        <end position="77"/>
    </location>
</feature>
<proteinExistence type="predicted"/>
<evidence type="ECO:0000313" key="3">
    <source>
        <dbReference type="Proteomes" id="UP001419268"/>
    </source>
</evidence>